<keyword evidence="1" id="KW-0645">Protease</keyword>
<dbReference type="GO" id="GO:0016805">
    <property type="term" value="F:dipeptidase activity"/>
    <property type="evidence" value="ECO:0007669"/>
    <property type="project" value="UniProtKB-KW"/>
</dbReference>
<organism evidence="3 4">
    <name type="scientific">Turicimonas muris</name>
    <dbReference type="NCBI Taxonomy" id="1796652"/>
    <lineage>
        <taxon>Bacteria</taxon>
        <taxon>Pseudomonadati</taxon>
        <taxon>Pseudomonadota</taxon>
        <taxon>Betaproteobacteria</taxon>
        <taxon>Burkholderiales</taxon>
        <taxon>Sutterellaceae</taxon>
        <taxon>Turicimonas</taxon>
    </lineage>
</organism>
<keyword evidence="4" id="KW-1185">Reference proteome</keyword>
<gene>
    <name evidence="3" type="ORF">ADH67_01395</name>
</gene>
<evidence type="ECO:0000313" key="3">
    <source>
        <dbReference type="EMBL" id="OXE50987.1"/>
    </source>
</evidence>
<evidence type="ECO:0000256" key="1">
    <source>
        <dbReference type="RuleBase" id="RU364089"/>
    </source>
</evidence>
<dbReference type="RefSeq" id="WP_066590958.1">
    <property type="nucleotide sequence ID" value="NZ_CAJTBZ010000006.1"/>
</dbReference>
<dbReference type="AlphaFoldDB" id="A0A227KT08"/>
<dbReference type="EC" id="3.4.-.-" evidence="1"/>
<comment type="similarity">
    <text evidence="1">Belongs to the peptidase C69 family.</text>
</comment>
<accession>A0A227KT08</accession>
<reference evidence="4" key="1">
    <citation type="submission" date="2017-05" db="EMBL/GenBank/DDBJ databases">
        <title>Improved OligoMM genomes.</title>
        <authorList>
            <person name="Garzetti D."/>
        </authorList>
    </citation>
    <scope>NUCLEOTIDE SEQUENCE [LARGE SCALE GENOMIC DNA]</scope>
    <source>
        <strain evidence="4">YL45</strain>
    </source>
</reference>
<evidence type="ECO:0000256" key="2">
    <source>
        <dbReference type="SAM" id="SignalP"/>
    </source>
</evidence>
<dbReference type="GeneID" id="78363179"/>
<dbReference type="InterPro" id="IPR005322">
    <property type="entry name" value="Peptidase_C69"/>
</dbReference>
<dbReference type="Proteomes" id="UP000214610">
    <property type="component" value="Unassembled WGS sequence"/>
</dbReference>
<dbReference type="GO" id="GO:0006508">
    <property type="term" value="P:proteolysis"/>
    <property type="evidence" value="ECO:0007669"/>
    <property type="project" value="UniProtKB-KW"/>
</dbReference>
<dbReference type="PANTHER" id="PTHR12994:SF17">
    <property type="entry name" value="LD30995P"/>
    <property type="match status" value="1"/>
</dbReference>
<protein>
    <recommendedName>
        <fullName evidence="1">Dipeptidase</fullName>
        <ecNumber evidence="1">3.4.-.-</ecNumber>
    </recommendedName>
</protein>
<dbReference type="PANTHER" id="PTHR12994">
    <property type="entry name" value="SECERNIN"/>
    <property type="match status" value="1"/>
</dbReference>
<dbReference type="Pfam" id="PF03577">
    <property type="entry name" value="Peptidase_C69"/>
    <property type="match status" value="1"/>
</dbReference>
<dbReference type="Gene3D" id="3.60.60.10">
    <property type="entry name" value="Penicillin V Acylase, Chain A"/>
    <property type="match status" value="1"/>
</dbReference>
<name>A0A227KT08_9BURK</name>
<keyword evidence="1" id="KW-0378">Hydrolase</keyword>
<feature type="chain" id="PRO_5011253026" description="Dipeptidase" evidence="2">
    <location>
        <begin position="23"/>
        <end position="599"/>
    </location>
</feature>
<dbReference type="EMBL" id="NHMP01000001">
    <property type="protein sequence ID" value="OXE50987.1"/>
    <property type="molecule type" value="Genomic_DNA"/>
</dbReference>
<comment type="caution">
    <text evidence="3">The sequence shown here is derived from an EMBL/GenBank/DDBJ whole genome shotgun (WGS) entry which is preliminary data.</text>
</comment>
<evidence type="ECO:0000313" key="4">
    <source>
        <dbReference type="Proteomes" id="UP000214610"/>
    </source>
</evidence>
<comment type="catalytic activity">
    <reaction evidence="1">
        <text>an L-aminoacyl-L-amino acid + H2O = 2 an L-alpha-amino acid</text>
        <dbReference type="Rhea" id="RHEA:48940"/>
        <dbReference type="ChEBI" id="CHEBI:15377"/>
        <dbReference type="ChEBI" id="CHEBI:59869"/>
        <dbReference type="ChEBI" id="CHEBI:77460"/>
    </reaction>
</comment>
<keyword evidence="2" id="KW-0732">Signal</keyword>
<keyword evidence="1" id="KW-0224">Dipeptidase</keyword>
<feature type="signal peptide" evidence="2">
    <location>
        <begin position="1"/>
        <end position="22"/>
    </location>
</feature>
<proteinExistence type="inferred from homology"/>
<sequence length="599" mass="66344">MFSKSLLSVAIASAAIAFGANALACSTIIVGKDVSKTGTVIIGHNEDNGGRIIAQQHWVPAQTHKAGEMIKFEKSAAEIPQAEKTLGFYWTQTFSPTGASFSDGFVNEKGVTIVSNACSQIFPENKEKVKDGGVGYGIRRIMAERATTAREAIKIATDLLDKYGYFSNGRTYTIADPKEVWQLAIHQGNKWVARKVKDNEVVYIPNNFMMNKVDVTDKDGVMVSPGLVEKAIKDGKYKPAVEGQWTDFNFREAYQPAKLREAQYNFSRNQIAWKKITGKTFNSADEFPYSVVPNKKFGVEDVKKILRADSKEDGKAGEWYHEKGFGISRPTTHESVVYVMDSNPLFIQAYKTLARPSETPYVPLYPVAKPAQATAFLTWDEATKQHFNAKPESFNYNPDWPVWSFINTSNAIEYIHQAYEKNMKQVRSLEKELGKTVAKELETAKELAKISPQKAQEWLHSKNVEKFDKAQEAMQEAFEKLSPHEVLVLADSINSKGDENVTIALLGDKKLKVKEVNLAKTVAGPGRSSVGGKVSLTSLAKPSSSEVKDVNGDGVEDIVFTFTAKDVAKDMLPGAIYDVWLYSEAKNKPIAGFGTALIK</sequence>
<dbReference type="GO" id="GO:0070004">
    <property type="term" value="F:cysteine-type exopeptidase activity"/>
    <property type="evidence" value="ECO:0007669"/>
    <property type="project" value="InterPro"/>
</dbReference>